<sequence length="370" mass="42358">MNSKAYVKAAATGFMRMINSAYLVKIAAGEYYSIVQKRPLYKNVTIDDQQEKEIQSIWKRHYGKKVPTRWHRLYQSYTGRYNKKYFPEVLFTTKLERRLNDREVARFISDKSFLPMYYRDIGGVRSPDTYLMNNSGIFYTADRRIISREKAASLLLDKGEVIIKPTLDSSSGDSVNRFDFHGGIDRISGDSIEDVFDAYKENFLVQEKIIPNRHLKVLYPDSINTLRVITYLIDDEVKCAPITLSMGRDGNHVDNIQAGGISIAVSDDGMLADEGYTHFGEVHTEHPDTGTPFKGHQLPKIPDVIRGAKEMHEKTPHMRIISWDITIDENEAIVLLEINISGQSVWFPQMVSGKAVFGEDTERMIQMLKK</sequence>
<reference evidence="5" key="2">
    <citation type="submission" date="2020-04" db="EMBL/GenBank/DDBJ databases">
        <title>Genome analysis and biological profiling of marine Cellulosimicrobium funkei MOSEL-ME6.</title>
        <authorList>
            <person name="Tanveer F."/>
            <person name="Xie Y."/>
            <person name="Shinwari Z.K."/>
        </authorList>
    </citation>
    <scope>NUCLEOTIDE SEQUENCE [LARGE SCALE GENOMIC DNA]</scope>
    <source>
        <strain evidence="5">MOSEL-ME25</strain>
    </source>
</reference>
<dbReference type="RefSeq" id="WP_040104877.1">
    <property type="nucleotide sequence ID" value="NZ_JABEVU030000001.1"/>
</dbReference>
<evidence type="ECO:0000313" key="4">
    <source>
        <dbReference type="Proteomes" id="UP000031546"/>
    </source>
</evidence>
<dbReference type="EMBL" id="JABEVU030000001">
    <property type="protein sequence ID" value="MDB0579471.1"/>
    <property type="molecule type" value="Genomic_DNA"/>
</dbReference>
<dbReference type="GeneID" id="77844240"/>
<dbReference type="STRING" id="45670.SN16_01630"/>
<dbReference type="OrthoDB" id="8736147at2"/>
<reference evidence="3 5" key="4">
    <citation type="submission" date="2022-12" db="EMBL/GenBank/DDBJ databases">
        <title>Genome analysis and biological profiling of marine Salinicoccus roseus MOSEL-ME25.</title>
        <authorList>
            <person name="Mirza F.T."/>
            <person name="Xie Y."/>
            <person name="Shinwari Z.K."/>
        </authorList>
    </citation>
    <scope>NUCLEOTIDE SEQUENCE [LARGE SCALE GENOMIC DNA]</scope>
    <source>
        <strain evidence="3 5">MOSEL-ME25</strain>
    </source>
</reference>
<accession>A0A0C2DN61</accession>
<dbReference type="InterPro" id="IPR039523">
    <property type="entry name" value="RimK-rel_E_lig_ATP-grasp"/>
</dbReference>
<evidence type="ECO:0000259" key="1">
    <source>
        <dbReference type="Pfam" id="PF14397"/>
    </source>
</evidence>
<dbReference type="AlphaFoldDB" id="A0A0C2DN61"/>
<dbReference type="Proteomes" id="UP000527860">
    <property type="component" value="Unassembled WGS sequence"/>
</dbReference>
<evidence type="ECO:0000313" key="2">
    <source>
        <dbReference type="EMBL" id="KIH71413.1"/>
    </source>
</evidence>
<reference evidence="3" key="3">
    <citation type="submission" date="2020-04" db="EMBL/GenBank/DDBJ databases">
        <authorList>
            <person name="Tanveer F."/>
            <person name="Xie Y."/>
            <person name="Shinwari Z.K."/>
        </authorList>
    </citation>
    <scope>NUCLEOTIDE SEQUENCE</scope>
    <source>
        <strain evidence="3">MOSEL-ME25</strain>
    </source>
</reference>
<keyword evidence="5" id="KW-1185">Reference proteome</keyword>
<evidence type="ECO:0000313" key="5">
    <source>
        <dbReference type="Proteomes" id="UP000527860"/>
    </source>
</evidence>
<name>A0A0C2DN61_9STAP</name>
<gene>
    <name evidence="3" type="ORF">F7P68_0002935</name>
    <name evidence="2" type="ORF">SN16_01630</name>
</gene>
<comment type="caution">
    <text evidence="2">The sequence shown here is derived from an EMBL/GenBank/DDBJ whole genome shotgun (WGS) entry which is preliminary data.</text>
</comment>
<organism evidence="2 4">
    <name type="scientific">Salinicoccus roseus</name>
    <dbReference type="NCBI Taxonomy" id="45670"/>
    <lineage>
        <taxon>Bacteria</taxon>
        <taxon>Bacillati</taxon>
        <taxon>Bacillota</taxon>
        <taxon>Bacilli</taxon>
        <taxon>Bacillales</taxon>
        <taxon>Staphylococcaceae</taxon>
        <taxon>Salinicoccus</taxon>
    </lineage>
</organism>
<proteinExistence type="predicted"/>
<reference evidence="2 4" key="1">
    <citation type="submission" date="2015-01" db="EMBL/GenBank/DDBJ databases">
        <title>Genome sequences of high lactate-tolerant strain Salinicoccus roseus W12 with industrial interest.</title>
        <authorList>
            <person name="Wang H."/>
            <person name="Yu B."/>
        </authorList>
    </citation>
    <scope>NUCLEOTIDE SEQUENCE [LARGE SCALE GENOMIC DNA]</scope>
    <source>
        <strain evidence="2 4">W12</strain>
    </source>
</reference>
<feature type="domain" description="Alpha-L-glutamate ligase-related protein ATP-grasp" evidence="1">
    <location>
        <begin position="91"/>
        <end position="359"/>
    </location>
</feature>
<protein>
    <submittedName>
        <fullName evidence="3">Sugar-transfer associated ATP-grasp domain-containing protein</fullName>
    </submittedName>
</protein>
<evidence type="ECO:0000313" key="3">
    <source>
        <dbReference type="EMBL" id="MDB0579471.1"/>
    </source>
</evidence>
<dbReference type="Pfam" id="PF14397">
    <property type="entry name" value="ATPgrasp_ST"/>
    <property type="match status" value="1"/>
</dbReference>
<dbReference type="Proteomes" id="UP000031546">
    <property type="component" value="Unassembled WGS sequence"/>
</dbReference>
<dbReference type="EMBL" id="JXII01000002">
    <property type="protein sequence ID" value="KIH71413.1"/>
    <property type="molecule type" value="Genomic_DNA"/>
</dbReference>